<dbReference type="EMBL" id="JBFCZG010000006">
    <property type="protein sequence ID" value="KAL3421575.1"/>
    <property type="molecule type" value="Genomic_DNA"/>
</dbReference>
<feature type="compositionally biased region" description="Polar residues" evidence="1">
    <location>
        <begin position="1"/>
        <end position="12"/>
    </location>
</feature>
<feature type="region of interest" description="Disordered" evidence="1">
    <location>
        <begin position="1"/>
        <end position="26"/>
    </location>
</feature>
<reference evidence="2 3" key="1">
    <citation type="submission" date="2024-06" db="EMBL/GenBank/DDBJ databases">
        <title>Complete genome of Phlyctema vagabunda strain 19-DSS-EL-015.</title>
        <authorList>
            <person name="Fiorenzani C."/>
        </authorList>
    </citation>
    <scope>NUCLEOTIDE SEQUENCE [LARGE SCALE GENOMIC DNA]</scope>
    <source>
        <strain evidence="2 3">19-DSS-EL-015</strain>
    </source>
</reference>
<evidence type="ECO:0000313" key="2">
    <source>
        <dbReference type="EMBL" id="KAL3421575.1"/>
    </source>
</evidence>
<dbReference type="Proteomes" id="UP001629113">
    <property type="component" value="Unassembled WGS sequence"/>
</dbReference>
<sequence>MSPPMASSTRNGQGIMFTRRLPDPQNLRRELWGQNLNRTLRTYPRSKR</sequence>
<protein>
    <submittedName>
        <fullName evidence="2">Uncharacterized protein</fullName>
    </submittedName>
</protein>
<evidence type="ECO:0000313" key="3">
    <source>
        <dbReference type="Proteomes" id="UP001629113"/>
    </source>
</evidence>
<proteinExistence type="predicted"/>
<evidence type="ECO:0000256" key="1">
    <source>
        <dbReference type="SAM" id="MobiDB-lite"/>
    </source>
</evidence>
<keyword evidence="3" id="KW-1185">Reference proteome</keyword>
<organism evidence="2 3">
    <name type="scientific">Phlyctema vagabunda</name>
    <dbReference type="NCBI Taxonomy" id="108571"/>
    <lineage>
        <taxon>Eukaryota</taxon>
        <taxon>Fungi</taxon>
        <taxon>Dikarya</taxon>
        <taxon>Ascomycota</taxon>
        <taxon>Pezizomycotina</taxon>
        <taxon>Leotiomycetes</taxon>
        <taxon>Helotiales</taxon>
        <taxon>Dermateaceae</taxon>
        <taxon>Phlyctema</taxon>
    </lineage>
</organism>
<accession>A0ABR4PE17</accession>
<comment type="caution">
    <text evidence="2">The sequence shown here is derived from an EMBL/GenBank/DDBJ whole genome shotgun (WGS) entry which is preliminary data.</text>
</comment>
<gene>
    <name evidence="2" type="ORF">PVAG01_08021</name>
</gene>
<name>A0ABR4PE17_9HELO</name>